<feature type="region of interest" description="Disordered" evidence="1">
    <location>
        <begin position="47"/>
        <end position="109"/>
    </location>
</feature>
<reference evidence="2" key="1">
    <citation type="journal article" date="2022" name="bioRxiv">
        <title>Sequencing and chromosome-scale assembly of the giantPleurodeles waltlgenome.</title>
        <authorList>
            <person name="Brown T."/>
            <person name="Elewa A."/>
            <person name="Iarovenko S."/>
            <person name="Subramanian E."/>
            <person name="Araus A.J."/>
            <person name="Petzold A."/>
            <person name="Susuki M."/>
            <person name="Suzuki K.-i.T."/>
            <person name="Hayashi T."/>
            <person name="Toyoda A."/>
            <person name="Oliveira C."/>
            <person name="Osipova E."/>
            <person name="Leigh N.D."/>
            <person name="Simon A."/>
            <person name="Yun M.H."/>
        </authorList>
    </citation>
    <scope>NUCLEOTIDE SEQUENCE</scope>
    <source>
        <strain evidence="2">20211129_DDA</strain>
        <tissue evidence="2">Liver</tissue>
    </source>
</reference>
<keyword evidence="3" id="KW-1185">Reference proteome</keyword>
<evidence type="ECO:0000313" key="3">
    <source>
        <dbReference type="Proteomes" id="UP001066276"/>
    </source>
</evidence>
<protein>
    <submittedName>
        <fullName evidence="2">Uncharacterized protein</fullName>
    </submittedName>
</protein>
<evidence type="ECO:0000256" key="1">
    <source>
        <dbReference type="SAM" id="MobiDB-lite"/>
    </source>
</evidence>
<organism evidence="2 3">
    <name type="scientific">Pleurodeles waltl</name>
    <name type="common">Iberian ribbed newt</name>
    <dbReference type="NCBI Taxonomy" id="8319"/>
    <lineage>
        <taxon>Eukaryota</taxon>
        <taxon>Metazoa</taxon>
        <taxon>Chordata</taxon>
        <taxon>Craniata</taxon>
        <taxon>Vertebrata</taxon>
        <taxon>Euteleostomi</taxon>
        <taxon>Amphibia</taxon>
        <taxon>Batrachia</taxon>
        <taxon>Caudata</taxon>
        <taxon>Salamandroidea</taxon>
        <taxon>Salamandridae</taxon>
        <taxon>Pleurodelinae</taxon>
        <taxon>Pleurodeles</taxon>
    </lineage>
</organism>
<comment type="caution">
    <text evidence="2">The sequence shown here is derived from an EMBL/GenBank/DDBJ whole genome shotgun (WGS) entry which is preliminary data.</text>
</comment>
<gene>
    <name evidence="2" type="ORF">NDU88_001424</name>
</gene>
<dbReference type="Proteomes" id="UP001066276">
    <property type="component" value="Chromosome 4_2"/>
</dbReference>
<sequence>MCSRVVPSPATHSRDDWRKGCPGGTADVNLEEEAVRNPEVRVAIHIKDGQLTRPVLGEESEEPDEDARMRETPSRDGDRKQREPGTSDDKGHRSPGRPTDRHVPGGAWLRQNKLIIGINEEKLLL</sequence>
<proteinExistence type="predicted"/>
<evidence type="ECO:0000313" key="2">
    <source>
        <dbReference type="EMBL" id="KAJ1160935.1"/>
    </source>
</evidence>
<accession>A0AAV7S9V8</accession>
<dbReference type="AlphaFoldDB" id="A0AAV7S9V8"/>
<dbReference type="EMBL" id="JANPWB010000008">
    <property type="protein sequence ID" value="KAJ1160935.1"/>
    <property type="molecule type" value="Genomic_DNA"/>
</dbReference>
<feature type="region of interest" description="Disordered" evidence="1">
    <location>
        <begin position="1"/>
        <end position="32"/>
    </location>
</feature>
<feature type="compositionally biased region" description="Basic and acidic residues" evidence="1">
    <location>
        <begin position="66"/>
        <end position="103"/>
    </location>
</feature>
<name>A0AAV7S9V8_PLEWA</name>